<dbReference type="EMBL" id="CM007899">
    <property type="protein sequence ID" value="OTG12610.1"/>
    <property type="molecule type" value="Genomic_DNA"/>
</dbReference>
<dbReference type="InterPro" id="IPR015683">
    <property type="entry name" value="Ionotropic_Glu_rcpt"/>
</dbReference>
<reference evidence="8" key="2">
    <citation type="submission" date="2017-02" db="EMBL/GenBank/DDBJ databases">
        <title>Sunflower complete genome.</title>
        <authorList>
            <person name="Langlade N."/>
            <person name="Munos S."/>
        </authorList>
    </citation>
    <scope>NUCLEOTIDE SEQUENCE [LARGE SCALE GENOMIC DNA]</scope>
    <source>
        <tissue evidence="8">Leaves</tissue>
    </source>
</reference>
<dbReference type="InParanoid" id="A0A251TNE3"/>
<dbReference type="OMA" id="HIGRCHI"/>
<feature type="domain" description="Receptor ligand binding region" evidence="6">
    <location>
        <begin position="50"/>
        <end position="174"/>
    </location>
</feature>
<dbReference type="InterPro" id="IPR028082">
    <property type="entry name" value="Peripla_BP_I"/>
</dbReference>
<evidence type="ECO:0000313" key="9">
    <source>
        <dbReference type="Proteomes" id="UP000215914"/>
    </source>
</evidence>
<gene>
    <name evidence="8" type="ORF">HannXRQ_Chr10g0311511</name>
    <name evidence="7" type="ORF">HanXRQr2_Chr10g0457841</name>
</gene>
<evidence type="ECO:0000313" key="7">
    <source>
        <dbReference type="EMBL" id="KAF5787881.1"/>
    </source>
</evidence>
<keyword evidence="2" id="KW-0812">Transmembrane</keyword>
<keyword evidence="5" id="KW-0732">Signal</keyword>
<dbReference type="GO" id="GO:0016020">
    <property type="term" value="C:membrane"/>
    <property type="evidence" value="ECO:0007669"/>
    <property type="project" value="UniProtKB-SubCell"/>
</dbReference>
<dbReference type="Gramene" id="mRNA:HanXRQr2_Chr10g0457841">
    <property type="protein sequence ID" value="CDS:HanXRQr2_Chr10g0457841.1"/>
    <property type="gene ID" value="HanXRQr2_Chr10g0457841"/>
</dbReference>
<protein>
    <submittedName>
        <fullName evidence="7 8">Periplasmic binding protein-like I</fullName>
    </submittedName>
</protein>
<accession>A0A251TNE3</accession>
<feature type="signal peptide" evidence="5">
    <location>
        <begin position="1"/>
        <end position="25"/>
    </location>
</feature>
<dbReference type="Proteomes" id="UP000215914">
    <property type="component" value="Chromosome 10"/>
</dbReference>
<dbReference type="AlphaFoldDB" id="A0A251TNE3"/>
<evidence type="ECO:0000313" key="8">
    <source>
        <dbReference type="EMBL" id="OTG12610.1"/>
    </source>
</evidence>
<name>A0A251TNE3_HELAN</name>
<reference evidence="7" key="3">
    <citation type="submission" date="2020-06" db="EMBL/GenBank/DDBJ databases">
        <title>Helianthus annuus Genome sequencing and assembly Release 2.</title>
        <authorList>
            <person name="Gouzy J."/>
            <person name="Langlade N."/>
            <person name="Munos S."/>
        </authorList>
    </citation>
    <scope>NUCLEOTIDE SEQUENCE</scope>
    <source>
        <tissue evidence="7">Leaves</tissue>
    </source>
</reference>
<feature type="chain" id="PRO_5012738768" evidence="5">
    <location>
        <begin position="26"/>
        <end position="184"/>
    </location>
</feature>
<evidence type="ECO:0000256" key="5">
    <source>
        <dbReference type="SAM" id="SignalP"/>
    </source>
</evidence>
<evidence type="ECO:0000256" key="4">
    <source>
        <dbReference type="ARBA" id="ARBA00023136"/>
    </source>
</evidence>
<sequence>MENTCHHMLLTFFIAVMCLIWVANSKPKREVINIGVILDMDTGIGKMSRTCIEMAIHDFYEKHNDSTAVIHPHFRDSKQDSVRAASVAIDLLKNVQAAAILGPTTSSQADFVIAIGNKSKVPIISPATSPSLSPNDNLYFIRAAHSSNSQLEPLAALIKHFKWREVVFVYEDDEPLAALIKHFK</sequence>
<dbReference type="PANTHER" id="PTHR34836:SF1">
    <property type="entry name" value="OS09G0428600 PROTEIN"/>
    <property type="match status" value="1"/>
</dbReference>
<evidence type="ECO:0000256" key="2">
    <source>
        <dbReference type="ARBA" id="ARBA00022692"/>
    </source>
</evidence>
<dbReference type="Pfam" id="PF01094">
    <property type="entry name" value="ANF_receptor"/>
    <property type="match status" value="1"/>
</dbReference>
<proteinExistence type="predicted"/>
<comment type="subcellular location">
    <subcellularLocation>
        <location evidence="1">Membrane</location>
    </subcellularLocation>
</comment>
<dbReference type="SUPFAM" id="SSF53822">
    <property type="entry name" value="Periplasmic binding protein-like I"/>
    <property type="match status" value="1"/>
</dbReference>
<keyword evidence="4" id="KW-0472">Membrane</keyword>
<evidence type="ECO:0000256" key="3">
    <source>
        <dbReference type="ARBA" id="ARBA00022989"/>
    </source>
</evidence>
<keyword evidence="3" id="KW-1133">Transmembrane helix</keyword>
<dbReference type="Gene3D" id="3.40.50.2300">
    <property type="match status" value="1"/>
</dbReference>
<dbReference type="EMBL" id="MNCJ02000325">
    <property type="protein sequence ID" value="KAF5787881.1"/>
    <property type="molecule type" value="Genomic_DNA"/>
</dbReference>
<evidence type="ECO:0000259" key="6">
    <source>
        <dbReference type="Pfam" id="PF01094"/>
    </source>
</evidence>
<dbReference type="InterPro" id="IPR001828">
    <property type="entry name" value="ANF_lig-bd_rcpt"/>
</dbReference>
<evidence type="ECO:0000256" key="1">
    <source>
        <dbReference type="ARBA" id="ARBA00004370"/>
    </source>
</evidence>
<dbReference type="PANTHER" id="PTHR34836">
    <property type="entry name" value="OS06G0188250 PROTEIN"/>
    <property type="match status" value="1"/>
</dbReference>
<keyword evidence="9" id="KW-1185">Reference proteome</keyword>
<reference evidence="7 9" key="1">
    <citation type="journal article" date="2017" name="Nature">
        <title>The sunflower genome provides insights into oil metabolism, flowering and Asterid evolution.</title>
        <authorList>
            <person name="Badouin H."/>
            <person name="Gouzy J."/>
            <person name="Grassa C.J."/>
            <person name="Murat F."/>
            <person name="Staton S.E."/>
            <person name="Cottret L."/>
            <person name="Lelandais-Briere C."/>
            <person name="Owens G.L."/>
            <person name="Carrere S."/>
            <person name="Mayjonade B."/>
            <person name="Legrand L."/>
            <person name="Gill N."/>
            <person name="Kane N.C."/>
            <person name="Bowers J.E."/>
            <person name="Hubner S."/>
            <person name="Bellec A."/>
            <person name="Berard A."/>
            <person name="Berges H."/>
            <person name="Blanchet N."/>
            <person name="Boniface M.C."/>
            <person name="Brunel D."/>
            <person name="Catrice O."/>
            <person name="Chaidir N."/>
            <person name="Claudel C."/>
            <person name="Donnadieu C."/>
            <person name="Faraut T."/>
            <person name="Fievet G."/>
            <person name="Helmstetter N."/>
            <person name="King M."/>
            <person name="Knapp S.J."/>
            <person name="Lai Z."/>
            <person name="Le Paslier M.C."/>
            <person name="Lippi Y."/>
            <person name="Lorenzon L."/>
            <person name="Mandel J.R."/>
            <person name="Marage G."/>
            <person name="Marchand G."/>
            <person name="Marquand E."/>
            <person name="Bret-Mestries E."/>
            <person name="Morien E."/>
            <person name="Nambeesan S."/>
            <person name="Nguyen T."/>
            <person name="Pegot-Espagnet P."/>
            <person name="Pouilly N."/>
            <person name="Raftis F."/>
            <person name="Sallet E."/>
            <person name="Schiex T."/>
            <person name="Thomas J."/>
            <person name="Vandecasteele C."/>
            <person name="Vares D."/>
            <person name="Vear F."/>
            <person name="Vautrin S."/>
            <person name="Crespi M."/>
            <person name="Mangin B."/>
            <person name="Burke J.M."/>
            <person name="Salse J."/>
            <person name="Munos S."/>
            <person name="Vincourt P."/>
            <person name="Rieseberg L.H."/>
            <person name="Langlade N.B."/>
        </authorList>
    </citation>
    <scope>NUCLEOTIDE SEQUENCE [LARGE SCALE GENOMIC DNA]</scope>
    <source>
        <strain evidence="9">cv. SF193</strain>
        <tissue evidence="7">Leaves</tissue>
    </source>
</reference>
<organism evidence="8 9">
    <name type="scientific">Helianthus annuus</name>
    <name type="common">Common sunflower</name>
    <dbReference type="NCBI Taxonomy" id="4232"/>
    <lineage>
        <taxon>Eukaryota</taxon>
        <taxon>Viridiplantae</taxon>
        <taxon>Streptophyta</taxon>
        <taxon>Embryophyta</taxon>
        <taxon>Tracheophyta</taxon>
        <taxon>Spermatophyta</taxon>
        <taxon>Magnoliopsida</taxon>
        <taxon>eudicotyledons</taxon>
        <taxon>Gunneridae</taxon>
        <taxon>Pentapetalae</taxon>
        <taxon>asterids</taxon>
        <taxon>campanulids</taxon>
        <taxon>Asterales</taxon>
        <taxon>Asteraceae</taxon>
        <taxon>Asteroideae</taxon>
        <taxon>Heliantheae alliance</taxon>
        <taxon>Heliantheae</taxon>
        <taxon>Helianthus</taxon>
    </lineage>
</organism>